<feature type="transmembrane region" description="Helical" evidence="1">
    <location>
        <begin position="89"/>
        <end position="109"/>
    </location>
</feature>
<keyword evidence="5" id="KW-1185">Reference proteome</keyword>
<dbReference type="Proteomes" id="UP001145799">
    <property type="component" value="Unassembled WGS sequence"/>
</dbReference>
<evidence type="ECO:0000313" key="2">
    <source>
        <dbReference type="EMBL" id="MDA1388077.1"/>
    </source>
</evidence>
<accession>A0A9X3PNB7</accession>
<comment type="caution">
    <text evidence="2">The sequence shown here is derived from an EMBL/GenBank/DDBJ whole genome shotgun (WGS) entry which is preliminary data.</text>
</comment>
<name>A0A9X3PNB7_9ACTN</name>
<feature type="transmembrane region" description="Helical" evidence="1">
    <location>
        <begin position="121"/>
        <end position="145"/>
    </location>
</feature>
<evidence type="ECO:0000313" key="3">
    <source>
        <dbReference type="EMBL" id="MDR7338750.1"/>
    </source>
</evidence>
<organism evidence="2 4">
    <name type="scientific">Glycomyces lechevalierae</name>
    <dbReference type="NCBI Taxonomy" id="256034"/>
    <lineage>
        <taxon>Bacteria</taxon>
        <taxon>Bacillati</taxon>
        <taxon>Actinomycetota</taxon>
        <taxon>Actinomycetes</taxon>
        <taxon>Glycomycetales</taxon>
        <taxon>Glycomycetaceae</taxon>
        <taxon>Glycomyces</taxon>
    </lineage>
</organism>
<feature type="transmembrane region" description="Helical" evidence="1">
    <location>
        <begin position="7"/>
        <end position="26"/>
    </location>
</feature>
<keyword evidence="1" id="KW-0812">Transmembrane</keyword>
<evidence type="ECO:0000313" key="4">
    <source>
        <dbReference type="Proteomes" id="UP001145799"/>
    </source>
</evidence>
<dbReference type="EMBL" id="JAVDYD010000001">
    <property type="protein sequence ID" value="MDR7338750.1"/>
    <property type="molecule type" value="Genomic_DNA"/>
</dbReference>
<proteinExistence type="predicted"/>
<dbReference type="AlphaFoldDB" id="A0A9X3PNB7"/>
<keyword evidence="1" id="KW-1133">Transmembrane helix</keyword>
<dbReference type="EMBL" id="JAPZVQ010000022">
    <property type="protein sequence ID" value="MDA1388077.1"/>
    <property type="molecule type" value="Genomic_DNA"/>
</dbReference>
<dbReference type="RefSeq" id="WP_270124564.1">
    <property type="nucleotide sequence ID" value="NZ_BAAAOM010000004.1"/>
</dbReference>
<feature type="transmembrane region" description="Helical" evidence="1">
    <location>
        <begin position="46"/>
        <end position="69"/>
    </location>
</feature>
<evidence type="ECO:0000313" key="5">
    <source>
        <dbReference type="Proteomes" id="UP001183604"/>
    </source>
</evidence>
<dbReference type="Pfam" id="PF11188">
    <property type="entry name" value="DUF2975"/>
    <property type="match status" value="1"/>
</dbReference>
<protein>
    <submittedName>
        <fullName evidence="2">DUF2975 domain-containing protein</fullName>
    </submittedName>
</protein>
<gene>
    <name evidence="3" type="ORF">J2S69_002469</name>
    <name evidence="2" type="ORF">O2L01_23995</name>
</gene>
<evidence type="ECO:0000256" key="1">
    <source>
        <dbReference type="SAM" id="Phobius"/>
    </source>
</evidence>
<dbReference type="Proteomes" id="UP001183604">
    <property type="component" value="Unassembled WGS sequence"/>
</dbReference>
<dbReference type="InterPro" id="IPR021354">
    <property type="entry name" value="DUF2975"/>
</dbReference>
<reference evidence="3 5" key="2">
    <citation type="submission" date="2023-07" db="EMBL/GenBank/DDBJ databases">
        <title>Sequencing the genomes of 1000 actinobacteria strains.</title>
        <authorList>
            <person name="Klenk H.-P."/>
        </authorList>
    </citation>
    <scope>NUCLEOTIDE SEQUENCE [LARGE SCALE GENOMIC DNA]</scope>
    <source>
        <strain evidence="3 5">DSM 44724</strain>
    </source>
</reference>
<sequence>MSKFFTVVLRAGIAGAILLGLFGQVLVIPNSGMEEFNRLLPPFAYLYATVGILGIACVQVAMVAVWMLLTMIERDAIFTLKAFRWIDIIIGASIAATLLAAGVAVHLLFTDIPEMTVLGMWLAAIAAAAVGACFAMLMVIMRGLLRKATDLETEMAEVV</sequence>
<keyword evidence="1" id="KW-0472">Membrane</keyword>
<reference evidence="2" key="1">
    <citation type="submission" date="2022-12" db="EMBL/GenBank/DDBJ databases">
        <title>Gycomyces niveus sp.nov., a novel actinomycete isolated from soil in Shouguang.</title>
        <authorList>
            <person name="Yang X."/>
        </authorList>
    </citation>
    <scope>NUCLEOTIDE SEQUENCE</scope>
    <source>
        <strain evidence="2">DSM 44724</strain>
    </source>
</reference>